<dbReference type="RefSeq" id="WP_282545785.1">
    <property type="nucleotide sequence ID" value="NZ_JASCIQ010000038.1"/>
</dbReference>
<dbReference type="SUPFAM" id="SSF53474">
    <property type="entry name" value="alpha/beta-Hydrolases"/>
    <property type="match status" value="1"/>
</dbReference>
<proteinExistence type="predicted"/>
<keyword evidence="4" id="KW-1185">Reference proteome</keyword>
<feature type="domain" description="Alpha/beta hydrolase fold-3" evidence="2">
    <location>
        <begin position="86"/>
        <end position="280"/>
    </location>
</feature>
<dbReference type="Pfam" id="PF07859">
    <property type="entry name" value="Abhydrolase_3"/>
    <property type="match status" value="1"/>
</dbReference>
<dbReference type="InterPro" id="IPR013094">
    <property type="entry name" value="AB_hydrolase_3"/>
</dbReference>
<protein>
    <submittedName>
        <fullName evidence="3">Alpha/beta hydrolase</fullName>
    </submittedName>
</protein>
<comment type="caution">
    <text evidence="3">The sequence shown here is derived from an EMBL/GenBank/DDBJ whole genome shotgun (WGS) entry which is preliminary data.</text>
</comment>
<evidence type="ECO:0000256" key="1">
    <source>
        <dbReference type="ARBA" id="ARBA00022801"/>
    </source>
</evidence>
<dbReference type="GO" id="GO:0016787">
    <property type="term" value="F:hydrolase activity"/>
    <property type="evidence" value="ECO:0007669"/>
    <property type="project" value="UniProtKB-KW"/>
</dbReference>
<evidence type="ECO:0000313" key="4">
    <source>
        <dbReference type="Proteomes" id="UP001223978"/>
    </source>
</evidence>
<organism evidence="3 4">
    <name type="scientific">Streptomyces cavernicola</name>
    <dbReference type="NCBI Taxonomy" id="3043613"/>
    <lineage>
        <taxon>Bacteria</taxon>
        <taxon>Bacillati</taxon>
        <taxon>Actinomycetota</taxon>
        <taxon>Actinomycetes</taxon>
        <taxon>Kitasatosporales</taxon>
        <taxon>Streptomycetaceae</taxon>
        <taxon>Streptomyces</taxon>
    </lineage>
</organism>
<sequence length="308" mass="32745">MRFALEAFFADVPAEQVDEAREFYAARAAGRGPASRAELMEVRAQRPAPRPADPPAVAETVEAAGVRVPVRILTPAGGPPRGVHLDVHGGGFYMDSAAHRDVRNRELADALQAAVVSVDYRLAPEHPWPAAPDDCEAAALWLVEEAEARFGTSRLTIGGTSAGATLAFATLLRLRDRDAVDRFTGAALEFGTYDLSARTPAGRRIADEYFLQAYVGHAEDRTVPDISPLYGVLDGLPPALLTVGGADVLLEDNLALAGRLSAAGNDVDLRVYPEAPHGFTAHPTALARTALGDAEAWLRDRIAPGAQQ</sequence>
<name>A0ABT6SJ16_9ACTN</name>
<dbReference type="PANTHER" id="PTHR48081">
    <property type="entry name" value="AB HYDROLASE SUPERFAMILY PROTEIN C4A8.06C"/>
    <property type="match status" value="1"/>
</dbReference>
<evidence type="ECO:0000313" key="3">
    <source>
        <dbReference type="EMBL" id="MDI3407874.1"/>
    </source>
</evidence>
<accession>A0ABT6SJ16</accession>
<keyword evidence="1 3" id="KW-0378">Hydrolase</keyword>
<gene>
    <name evidence="3" type="ORF">QIS96_29180</name>
</gene>
<dbReference type="Proteomes" id="UP001223978">
    <property type="component" value="Unassembled WGS sequence"/>
</dbReference>
<dbReference type="InterPro" id="IPR029058">
    <property type="entry name" value="AB_hydrolase_fold"/>
</dbReference>
<dbReference type="EMBL" id="JASCIQ010000038">
    <property type="protein sequence ID" value="MDI3407874.1"/>
    <property type="molecule type" value="Genomic_DNA"/>
</dbReference>
<dbReference type="Gene3D" id="3.40.50.1820">
    <property type="entry name" value="alpha/beta hydrolase"/>
    <property type="match status" value="1"/>
</dbReference>
<evidence type="ECO:0000259" key="2">
    <source>
        <dbReference type="Pfam" id="PF07859"/>
    </source>
</evidence>
<reference evidence="3 4" key="1">
    <citation type="submission" date="2023-05" db="EMBL/GenBank/DDBJ databases">
        <title>Draft genome sequence of Streptomyces sp. B-S-A6 isolated from a cave soil in Thailand.</title>
        <authorList>
            <person name="Chamroensaksri N."/>
            <person name="Muangham S."/>
        </authorList>
    </citation>
    <scope>NUCLEOTIDE SEQUENCE [LARGE SCALE GENOMIC DNA]</scope>
    <source>
        <strain evidence="3 4">B-S-A6</strain>
    </source>
</reference>
<dbReference type="PANTHER" id="PTHR48081:SF8">
    <property type="entry name" value="ALPHA_BETA HYDROLASE FOLD-3 DOMAIN-CONTAINING PROTEIN-RELATED"/>
    <property type="match status" value="1"/>
</dbReference>
<dbReference type="InterPro" id="IPR050300">
    <property type="entry name" value="GDXG_lipolytic_enzyme"/>
</dbReference>